<organism evidence="1 2">
    <name type="scientific">Enterococcus cecorum</name>
    <dbReference type="NCBI Taxonomy" id="44008"/>
    <lineage>
        <taxon>Bacteria</taxon>
        <taxon>Bacillati</taxon>
        <taxon>Bacillota</taxon>
        <taxon>Bacilli</taxon>
        <taxon>Lactobacillales</taxon>
        <taxon>Enterococcaceae</taxon>
        <taxon>Enterococcus</taxon>
    </lineage>
</organism>
<protein>
    <submittedName>
        <fullName evidence="1">Uncharacterized protein</fullName>
    </submittedName>
</protein>
<dbReference type="Proteomes" id="UP000196074">
    <property type="component" value="Unassembled WGS sequence"/>
</dbReference>
<accession>A0A0H2PY41</accession>
<reference evidence="2" key="1">
    <citation type="submission" date="2017-04" db="EMBL/GenBank/DDBJ databases">
        <title>Function of individual gut microbiota members based on whole genome sequencing of pure cultures obtained from chicken caecum.</title>
        <authorList>
            <person name="Medvecky M."/>
            <person name="Cejkova D."/>
            <person name="Polansky O."/>
            <person name="Karasova D."/>
            <person name="Kubasova T."/>
            <person name="Cizek A."/>
            <person name="Rychlik I."/>
        </authorList>
    </citation>
    <scope>NUCLEOTIDE SEQUENCE [LARGE SCALE GENOMIC DNA]</scope>
    <source>
        <strain evidence="2">An144</strain>
    </source>
</reference>
<comment type="caution">
    <text evidence="1">The sequence shown here is derived from an EMBL/GenBank/DDBJ whole genome shotgun (WGS) entry which is preliminary data.</text>
</comment>
<evidence type="ECO:0000313" key="1">
    <source>
        <dbReference type="EMBL" id="OUQ10929.1"/>
    </source>
</evidence>
<name>A0A0H2PY41_9ENTE</name>
<dbReference type="EMBL" id="NFLC01000006">
    <property type="protein sequence ID" value="OUQ10929.1"/>
    <property type="molecule type" value="Genomic_DNA"/>
</dbReference>
<dbReference type="GeneID" id="60872124"/>
<dbReference type="RefSeq" id="WP_016251259.1">
    <property type="nucleotide sequence ID" value="NZ_JAXOGD010000001.1"/>
</dbReference>
<gene>
    <name evidence="1" type="ORF">B5E88_04340</name>
</gene>
<sequence length="95" mass="11476">MKPKAKRLYELIHEIYKQPTYPLSQVEKQAFFEAAQKLTNNQERISLIAYRLYLTEEKAAQSHQSYKELQYLKKLLLKYRWKYYLGAVLPSSFIR</sequence>
<proteinExistence type="predicted"/>
<evidence type="ECO:0000313" key="2">
    <source>
        <dbReference type="Proteomes" id="UP000196074"/>
    </source>
</evidence>
<dbReference type="AlphaFoldDB" id="A0A0H2PY41"/>